<dbReference type="EMBL" id="JACXAA010000002">
    <property type="protein sequence ID" value="MBD2752478.1"/>
    <property type="molecule type" value="Genomic_DNA"/>
</dbReference>
<dbReference type="AlphaFoldDB" id="A0A927AZ96"/>
<evidence type="ECO:0000313" key="1">
    <source>
        <dbReference type="EMBL" id="MBD2752478.1"/>
    </source>
</evidence>
<reference evidence="1" key="1">
    <citation type="submission" date="2020-09" db="EMBL/GenBank/DDBJ databases">
        <authorList>
            <person name="Kim M.K."/>
        </authorList>
    </citation>
    <scope>NUCLEOTIDE SEQUENCE</scope>
    <source>
        <strain evidence="1">BT704</strain>
    </source>
</reference>
<organism evidence="1 2">
    <name type="scientific">Spirosoma validum</name>
    <dbReference type="NCBI Taxonomy" id="2771355"/>
    <lineage>
        <taxon>Bacteria</taxon>
        <taxon>Pseudomonadati</taxon>
        <taxon>Bacteroidota</taxon>
        <taxon>Cytophagia</taxon>
        <taxon>Cytophagales</taxon>
        <taxon>Cytophagaceae</taxon>
        <taxon>Spirosoma</taxon>
    </lineage>
</organism>
<proteinExistence type="predicted"/>
<keyword evidence="2" id="KW-1185">Reference proteome</keyword>
<dbReference type="Proteomes" id="UP000653797">
    <property type="component" value="Unassembled WGS sequence"/>
</dbReference>
<sequence length="289" mass="33943">MTPEQIKLEFQRLFLVLLRGGSVEKIRLELEPLYRTSKGMAAINLLTDWVEKGKKEIDDRNQNVSYTEEDIRERIEYPVSEIFESISSDVLDSVTKKSFYEFYKSFNKAIYLLYEAKQNELTYARFEELFTGKPARVESMDLLYAELDKNFTRILTSNSNDIFSSSNENISFELDVSVPSVKAFNDLFDNAEDLDKYVGILRNFRSDKPVINSDNEWLGGRKDGSKKILIAWIDRLKYCKKIPNHLDKRQLARLLEDFFQGLKFGEHLRYFDNSIDPDIQEKFRKLMPL</sequence>
<name>A0A927AZ96_9BACT</name>
<protein>
    <submittedName>
        <fullName evidence="1">Uncharacterized protein</fullName>
    </submittedName>
</protein>
<gene>
    <name evidence="1" type="ORF">IC230_06230</name>
</gene>
<evidence type="ECO:0000313" key="2">
    <source>
        <dbReference type="Proteomes" id="UP000653797"/>
    </source>
</evidence>
<dbReference type="RefSeq" id="WP_191038115.1">
    <property type="nucleotide sequence ID" value="NZ_JACXAA010000002.1"/>
</dbReference>
<accession>A0A927AZ96</accession>
<comment type="caution">
    <text evidence="1">The sequence shown here is derived from an EMBL/GenBank/DDBJ whole genome shotgun (WGS) entry which is preliminary data.</text>
</comment>